<protein>
    <submittedName>
        <fullName evidence="1">Uncharacterized protein</fullName>
    </submittedName>
</protein>
<proteinExistence type="predicted"/>
<accession>A0ACC2V5E9</accession>
<name>A0ACC2V5E9_9TREE</name>
<keyword evidence="2" id="KW-1185">Reference proteome</keyword>
<evidence type="ECO:0000313" key="1">
    <source>
        <dbReference type="EMBL" id="KAJ9094340.1"/>
    </source>
</evidence>
<dbReference type="Proteomes" id="UP001230649">
    <property type="component" value="Unassembled WGS sequence"/>
</dbReference>
<comment type="caution">
    <text evidence="1">The sequence shown here is derived from an EMBL/GenBank/DDBJ whole genome shotgun (WGS) entry which is preliminary data.</text>
</comment>
<organism evidence="1 2">
    <name type="scientific">Naganishia adeliensis</name>
    <dbReference type="NCBI Taxonomy" id="92952"/>
    <lineage>
        <taxon>Eukaryota</taxon>
        <taxon>Fungi</taxon>
        <taxon>Dikarya</taxon>
        <taxon>Basidiomycota</taxon>
        <taxon>Agaricomycotina</taxon>
        <taxon>Tremellomycetes</taxon>
        <taxon>Filobasidiales</taxon>
        <taxon>Filobasidiaceae</taxon>
        <taxon>Naganishia</taxon>
    </lineage>
</organism>
<dbReference type="EMBL" id="JASBWS010000139">
    <property type="protein sequence ID" value="KAJ9094340.1"/>
    <property type="molecule type" value="Genomic_DNA"/>
</dbReference>
<evidence type="ECO:0000313" key="2">
    <source>
        <dbReference type="Proteomes" id="UP001230649"/>
    </source>
</evidence>
<gene>
    <name evidence="1" type="ORF">QFC20_006908</name>
</gene>
<reference evidence="1" key="1">
    <citation type="submission" date="2023-04" db="EMBL/GenBank/DDBJ databases">
        <title>Draft Genome sequencing of Naganishia species isolated from polar environments using Oxford Nanopore Technology.</title>
        <authorList>
            <person name="Leo P."/>
            <person name="Venkateswaran K."/>
        </authorList>
    </citation>
    <scope>NUCLEOTIDE SEQUENCE</scope>
    <source>
        <strain evidence="1">MNA-CCFEE 5262</strain>
    </source>
</reference>
<sequence length="268" mass="29540">MPSSIASDGSAPTGDDHSDTSSNLGAGELPIARVREVGWGFSSLLYDPILNLSDVGDPQYEPIVATRVSVVSSRGRFGGGKVWSSVMFKPSWIADYSVRTLCDSFHSQHDQDCSFEVVNKAGGEGEDAEDIGYYFRLLKLFPSGGRDRVPIKHFTEYGQPTSPYSFSIEALRHDAAQLAPRIYTRRVAPQSPGTDFRDLWTWMKHEALGVGPVCAKDLKDATIRRMKGCLEETLDEDDRTVLDRAIEAIADFNFASGFGPPIKLVRRS</sequence>